<protein>
    <recommendedName>
        <fullName evidence="3">DUF2911 family protein</fullName>
    </recommendedName>
</protein>
<gene>
    <name evidence="1" type="ORF">BXY80_0086</name>
</gene>
<reference evidence="1 2" key="1">
    <citation type="submission" date="2018-09" db="EMBL/GenBank/DDBJ databases">
        <title>Genomic Encyclopedia of Archaeal and Bacterial Type Strains, Phase II (KMG-II): from individual species to whole genera.</title>
        <authorList>
            <person name="Goeker M."/>
        </authorList>
    </citation>
    <scope>NUCLEOTIDE SEQUENCE [LARGE SCALE GENOMIC DNA]</scope>
    <source>
        <strain evidence="1 2">DSM 26283</strain>
    </source>
</reference>
<evidence type="ECO:0000313" key="1">
    <source>
        <dbReference type="EMBL" id="RKE98021.1"/>
    </source>
</evidence>
<dbReference type="EMBL" id="RAQJ01000001">
    <property type="protein sequence ID" value="RKE98021.1"/>
    <property type="molecule type" value="Genomic_DNA"/>
</dbReference>
<evidence type="ECO:0008006" key="3">
    <source>
        <dbReference type="Google" id="ProtNLM"/>
    </source>
</evidence>
<organism evidence="1 2">
    <name type="scientific">Ichthyenterobacterium magnum</name>
    <dbReference type="NCBI Taxonomy" id="1230530"/>
    <lineage>
        <taxon>Bacteria</taxon>
        <taxon>Pseudomonadati</taxon>
        <taxon>Bacteroidota</taxon>
        <taxon>Flavobacteriia</taxon>
        <taxon>Flavobacteriales</taxon>
        <taxon>Flavobacteriaceae</taxon>
        <taxon>Ichthyenterobacterium</taxon>
    </lineage>
</organism>
<comment type="caution">
    <text evidence="1">The sequence shown here is derived from an EMBL/GenBank/DDBJ whole genome shotgun (WGS) entry which is preliminary data.</text>
</comment>
<proteinExistence type="predicted"/>
<dbReference type="RefSeq" id="WP_120199252.1">
    <property type="nucleotide sequence ID" value="NZ_RAQJ01000001.1"/>
</dbReference>
<name>A0A420DUP0_9FLAO</name>
<dbReference type="AlphaFoldDB" id="A0A420DUP0"/>
<sequence>MNTFLKRLLILLSIIAIGLFLYSYFVEDIFSKRLSPKDTVEFKLNDLELNVFYNRPSKKGREIFGALVPYNKVWRTGANEATTFSTNKNLMIEGHYLPYGDYTLWTIPNDTSWQVMFNSKQYPWGVNEQMQPMREPKFDLININVPTENLNTIVEQFTIAFDNTTDNLKLTMAWDNTKIAVPLKVIKDAND</sequence>
<dbReference type="Proteomes" id="UP000284892">
    <property type="component" value="Unassembled WGS sequence"/>
</dbReference>
<keyword evidence="2" id="KW-1185">Reference proteome</keyword>
<evidence type="ECO:0000313" key="2">
    <source>
        <dbReference type="Proteomes" id="UP000284892"/>
    </source>
</evidence>
<dbReference type="OrthoDB" id="187854at2"/>
<dbReference type="InterPro" id="IPR021314">
    <property type="entry name" value="DUF2911"/>
</dbReference>
<accession>A0A420DUP0</accession>
<dbReference type="Pfam" id="PF11138">
    <property type="entry name" value="DUF2911"/>
    <property type="match status" value="1"/>
</dbReference>